<keyword evidence="1" id="KW-0732">Signal</keyword>
<evidence type="ECO:0000256" key="1">
    <source>
        <dbReference type="SAM" id="SignalP"/>
    </source>
</evidence>
<organism evidence="2 3">
    <name type="scientific">Mesorhabditis spiculigera</name>
    <dbReference type="NCBI Taxonomy" id="96644"/>
    <lineage>
        <taxon>Eukaryota</taxon>
        <taxon>Metazoa</taxon>
        <taxon>Ecdysozoa</taxon>
        <taxon>Nematoda</taxon>
        <taxon>Chromadorea</taxon>
        <taxon>Rhabditida</taxon>
        <taxon>Rhabditina</taxon>
        <taxon>Rhabditomorpha</taxon>
        <taxon>Rhabditoidea</taxon>
        <taxon>Rhabditidae</taxon>
        <taxon>Mesorhabditinae</taxon>
        <taxon>Mesorhabditis</taxon>
    </lineage>
</organism>
<feature type="signal peptide" evidence="1">
    <location>
        <begin position="1"/>
        <end position="16"/>
    </location>
</feature>
<feature type="chain" id="PRO_5041260944" evidence="1">
    <location>
        <begin position="17"/>
        <end position="411"/>
    </location>
</feature>
<dbReference type="Proteomes" id="UP001177023">
    <property type="component" value="Unassembled WGS sequence"/>
</dbReference>
<evidence type="ECO:0000313" key="3">
    <source>
        <dbReference type="Proteomes" id="UP001177023"/>
    </source>
</evidence>
<name>A0AA36D5E0_9BILA</name>
<keyword evidence="3" id="KW-1185">Reference proteome</keyword>
<comment type="caution">
    <text evidence="2">The sequence shown here is derived from an EMBL/GenBank/DDBJ whole genome shotgun (WGS) entry which is preliminary data.</text>
</comment>
<dbReference type="AlphaFoldDB" id="A0AA36D5E0"/>
<evidence type="ECO:0000313" key="2">
    <source>
        <dbReference type="EMBL" id="CAJ0580103.1"/>
    </source>
</evidence>
<sequence length="411" mass="44221">MRTFVVAVCLLAQAYAQFDFTTCGSGKTCVLKPANCGASPSTCTQGVSFKRASASFLEIEMFANNLPATATYDSYMAIAFQPNKCDDYESNGVPCMANSSVTECSALNGKLMTASLSWNNLDPKNVRIDNAADLAKAVSLSLSALTSSNGQTYCKTMQRITGAPLNGVANSDKVFQLVSGTQYAVMMAVGPANGTVIAHHTGVAMSTARMMIQSISETDIKIELFWNPDDATQDDNAYLAVAFTETCEEKCMKNTKVSECSQLIGQSPSLKFSWNNDRPDNERFPNSDDLSKHILKNLTYGVEGKQIYCSYQQTVLGVPRLLNGIQNSDKVFAAVKGKKYMVLMAAGPTDEKGMKHHKSKILSNEAFELFPAEAAPTTVVAPVTTTTGSAGLPSTWISMLLSLMCVVFGVL</sequence>
<reference evidence="2" key="1">
    <citation type="submission" date="2023-06" db="EMBL/GenBank/DDBJ databases">
        <authorList>
            <person name="Delattre M."/>
        </authorList>
    </citation>
    <scope>NUCLEOTIDE SEQUENCE</scope>
    <source>
        <strain evidence="2">AF72</strain>
    </source>
</reference>
<gene>
    <name evidence="2" type="ORF">MSPICULIGERA_LOCUS18306</name>
</gene>
<accession>A0AA36D5E0</accession>
<proteinExistence type="predicted"/>
<protein>
    <submittedName>
        <fullName evidence="2">Uncharacterized protein</fullName>
    </submittedName>
</protein>
<dbReference type="EMBL" id="CATQJA010002659">
    <property type="protein sequence ID" value="CAJ0580103.1"/>
    <property type="molecule type" value="Genomic_DNA"/>
</dbReference>
<feature type="non-terminal residue" evidence="2">
    <location>
        <position position="1"/>
    </location>
</feature>